<dbReference type="Proteomes" id="UP000720189">
    <property type="component" value="Unassembled WGS sequence"/>
</dbReference>
<comment type="caution">
    <text evidence="2">The sequence shown here is derived from an EMBL/GenBank/DDBJ whole genome shotgun (WGS) entry which is preliminary data.</text>
</comment>
<dbReference type="PANTHER" id="PTHR10314">
    <property type="entry name" value="CYSTATHIONINE BETA-SYNTHASE"/>
    <property type="match status" value="1"/>
</dbReference>
<evidence type="ECO:0000313" key="2">
    <source>
        <dbReference type="EMBL" id="KAH7205466.1"/>
    </source>
</evidence>
<dbReference type="Gene3D" id="3.40.50.1100">
    <property type="match status" value="2"/>
</dbReference>
<dbReference type="RefSeq" id="XP_046041059.1">
    <property type="nucleotide sequence ID" value="XM_046197915.1"/>
</dbReference>
<feature type="domain" description="Tryptophan synthase beta chain-like PALP" evidence="1">
    <location>
        <begin position="10"/>
        <end position="269"/>
    </location>
</feature>
<dbReference type="SUPFAM" id="SSF53686">
    <property type="entry name" value="Tryptophan synthase beta subunit-like PLP-dependent enzymes"/>
    <property type="match status" value="1"/>
</dbReference>
<organism evidence="2 3">
    <name type="scientific">Fusarium redolens</name>
    <dbReference type="NCBI Taxonomy" id="48865"/>
    <lineage>
        <taxon>Eukaryota</taxon>
        <taxon>Fungi</taxon>
        <taxon>Dikarya</taxon>
        <taxon>Ascomycota</taxon>
        <taxon>Pezizomycotina</taxon>
        <taxon>Sordariomycetes</taxon>
        <taxon>Hypocreomycetidae</taxon>
        <taxon>Hypocreales</taxon>
        <taxon>Nectriaceae</taxon>
        <taxon>Fusarium</taxon>
        <taxon>Fusarium redolens species complex</taxon>
    </lineage>
</organism>
<proteinExistence type="predicted"/>
<protein>
    <submittedName>
        <fullName evidence="2">Tryptophan synthase beta subunit-like PLP-dependent enzyme</fullName>
    </submittedName>
</protein>
<dbReference type="InterPro" id="IPR001926">
    <property type="entry name" value="TrpB-like_PALP"/>
</dbReference>
<reference evidence="2" key="1">
    <citation type="journal article" date="2021" name="Nat. Commun.">
        <title>Genetic determinants of endophytism in the Arabidopsis root mycobiome.</title>
        <authorList>
            <person name="Mesny F."/>
            <person name="Miyauchi S."/>
            <person name="Thiergart T."/>
            <person name="Pickel B."/>
            <person name="Atanasova L."/>
            <person name="Karlsson M."/>
            <person name="Huettel B."/>
            <person name="Barry K.W."/>
            <person name="Haridas S."/>
            <person name="Chen C."/>
            <person name="Bauer D."/>
            <person name="Andreopoulos W."/>
            <person name="Pangilinan J."/>
            <person name="LaButti K."/>
            <person name="Riley R."/>
            <person name="Lipzen A."/>
            <person name="Clum A."/>
            <person name="Drula E."/>
            <person name="Henrissat B."/>
            <person name="Kohler A."/>
            <person name="Grigoriev I.V."/>
            <person name="Martin F.M."/>
            <person name="Hacquard S."/>
        </authorList>
    </citation>
    <scope>NUCLEOTIDE SEQUENCE</scope>
    <source>
        <strain evidence="2">MPI-CAGE-AT-0023</strain>
    </source>
</reference>
<dbReference type="EMBL" id="JAGMUX010000037">
    <property type="protein sequence ID" value="KAH7205466.1"/>
    <property type="molecule type" value="Genomic_DNA"/>
</dbReference>
<dbReference type="AlphaFoldDB" id="A0A9P9FWP0"/>
<evidence type="ECO:0000259" key="1">
    <source>
        <dbReference type="Pfam" id="PF00291"/>
    </source>
</evidence>
<dbReference type="OrthoDB" id="10259545at2759"/>
<dbReference type="GeneID" id="70227869"/>
<keyword evidence="3" id="KW-1185">Reference proteome</keyword>
<dbReference type="Pfam" id="PF00291">
    <property type="entry name" value="PALP"/>
    <property type="match status" value="1"/>
</dbReference>
<evidence type="ECO:0000313" key="3">
    <source>
        <dbReference type="Proteomes" id="UP000720189"/>
    </source>
</evidence>
<dbReference type="InterPro" id="IPR050214">
    <property type="entry name" value="Cys_Synth/Cystath_Beta-Synth"/>
</dbReference>
<accession>A0A9P9FWP0</accession>
<name>A0A9P9FWP0_FUSRE</name>
<dbReference type="InterPro" id="IPR036052">
    <property type="entry name" value="TrpB-like_PALP_sf"/>
</dbReference>
<dbReference type="CDD" id="cd01561">
    <property type="entry name" value="CBS_like"/>
    <property type="match status" value="1"/>
</dbReference>
<sequence>MVSVPVSNVLDTIGNTPCVRLNNVVPKACAQVYLKLEYFSPTGSYKDRLAKSIIEEAEKRGSLKPGMTVAEASGGSTGSSLALVCAAKGYKCIVVSSNAFAIEKLRTMSALGTQVDIIHSHSGKIHADLIPSMIQRVAEHAEDSQIYWTNQFENKDAFVGYQVLGLELIQQFPYGVDAFCAAVGTAGMAMGVAQALKNTFSNCHIAVLEPVSSSPISTGQAGEHHIEGIGIGSVPPLLNRNLYDQVLAIEEEEARAMCRRLAKEEGLLIFDAICHVSIGSNGGNLAVLNQHAVREFNWSIACGTSPCQDPRRHLVCRHLELVALSKALYGFMFGVALAERFPSTFTDRYKAAARDL</sequence>
<gene>
    <name evidence="2" type="ORF">BKA55DRAFT_668831</name>
</gene>